<organism evidence="2 3">
    <name type="scientific">Pandoraea fibrosis</name>
    <dbReference type="NCBI Taxonomy" id="1891094"/>
    <lineage>
        <taxon>Bacteria</taxon>
        <taxon>Pseudomonadati</taxon>
        <taxon>Pseudomonadota</taxon>
        <taxon>Betaproteobacteria</taxon>
        <taxon>Burkholderiales</taxon>
        <taxon>Burkholderiaceae</taxon>
        <taxon>Pandoraea</taxon>
    </lineage>
</organism>
<evidence type="ECO:0000313" key="3">
    <source>
        <dbReference type="Proteomes" id="UP000382577"/>
    </source>
</evidence>
<proteinExistence type="predicted"/>
<reference evidence="2 3" key="1">
    <citation type="submission" date="2019-08" db="EMBL/GenBank/DDBJ databases">
        <authorList>
            <person name="Peeters C."/>
        </authorList>
    </citation>
    <scope>NUCLEOTIDE SEQUENCE [LARGE SCALE GENOMIC DNA]</scope>
    <source>
        <strain evidence="2 3">LMG 31113</strain>
    </source>
</reference>
<evidence type="ECO:0000256" key="1">
    <source>
        <dbReference type="SAM" id="MobiDB-lite"/>
    </source>
</evidence>
<dbReference type="OrthoDB" id="8946926at2"/>
<feature type="region of interest" description="Disordered" evidence="1">
    <location>
        <begin position="134"/>
        <end position="160"/>
    </location>
</feature>
<dbReference type="AlphaFoldDB" id="A0A5E4VIW4"/>
<gene>
    <name evidence="2" type="ORF">PFI31113_02603</name>
</gene>
<feature type="region of interest" description="Disordered" evidence="1">
    <location>
        <begin position="306"/>
        <end position="352"/>
    </location>
</feature>
<dbReference type="Proteomes" id="UP000382577">
    <property type="component" value="Unassembled WGS sequence"/>
</dbReference>
<dbReference type="RefSeq" id="WP_150599811.1">
    <property type="nucleotide sequence ID" value="NZ_CABPRW010000005.1"/>
</dbReference>
<dbReference type="EMBL" id="CABPRW010000005">
    <property type="protein sequence ID" value="VVE10975.1"/>
    <property type="molecule type" value="Genomic_DNA"/>
</dbReference>
<sequence>MLDIPSSSDLQSRCPELPEIAQLMWELEQGGQPTADSSPRRPEIAQLMRELEQDCQPTAGLSPCRPELPEIAQLMWELEQGGQPTADSSPCRPEITQLMEELERDCRATSDQYPWGRTLPNAGHRPSVLDAPETSTIEAQERSAPQGASRVIDDTSMPPPDKIARWKRTSAAVKAIHAQTKIHGNGWFKDQGGRKGLAKKYGIKVEVLNHYFFENGDLRSLGNDIVDGPTKERITNNKLLQCMHLHSTGAWPEDGIQAVAETLNVKHGALSNYFMADGTRRHGRGEKRLESIEKWISVAQRESYSTEGSYKPDMLPNSGHRPSGLATPETSTIEAQERSAPQGASRVIDDTSMPPPDKIAWWRRTSAAVKAIHAKMEAHGKTWFTDQGGLKVLARKYDVSRQNLATYFLENGDMRAPADDIINGASKKPVTDEILLQCDHLRSTGAWPKGGLPAVAKMFNVSYIVLKNYFSHNGTPTTPRGKNRLESIKKKISVGLRRVQ</sequence>
<evidence type="ECO:0000313" key="2">
    <source>
        <dbReference type="EMBL" id="VVE10975.1"/>
    </source>
</evidence>
<name>A0A5E4VIW4_9BURK</name>
<protein>
    <submittedName>
        <fullName evidence="2">Uncharacterized protein</fullName>
    </submittedName>
</protein>
<accession>A0A5E4VIW4</accession>